<dbReference type="HOGENOM" id="CLU_098620_0_0_14"/>
<keyword evidence="3" id="KW-1185">Reference proteome</keyword>
<feature type="region of interest" description="Disordered" evidence="1">
    <location>
        <begin position="82"/>
        <end position="114"/>
    </location>
</feature>
<dbReference type="OrthoDB" id="9829567at2"/>
<sequence>MSTSLLTKTALGVLGAGTATGGAIYFGTDLIGKEDVKTTTPIKELLKSVNPHKRLISKSEKGDSQEWKAAWKAYKGKYKDQDSNPFSLSKEKLKSSEGEDNAPPEFMSQCSSMSGEKVVDGSDTKYQTVLSYCTRDALISDLITEKNPKKALLSESSDESGKWKASWQAYQAANTEKIQSKDKWGLSDWGTNNSSSDAPESFKKECKKRYESKTETASQDEYLNVLNWCTKTL</sequence>
<organism evidence="2 3">
    <name type="scientific">Mycoplasma haemofelis (strain Langford 1)</name>
    <name type="common">Haemobartonella felis</name>
    <dbReference type="NCBI Taxonomy" id="941640"/>
    <lineage>
        <taxon>Bacteria</taxon>
        <taxon>Bacillati</taxon>
        <taxon>Mycoplasmatota</taxon>
        <taxon>Mollicutes</taxon>
        <taxon>Mycoplasmataceae</taxon>
        <taxon>Mycoplasma</taxon>
    </lineage>
</organism>
<protein>
    <submittedName>
        <fullName evidence="2">Uncharacterized protein</fullName>
    </submittedName>
</protein>
<evidence type="ECO:0000313" key="2">
    <source>
        <dbReference type="EMBL" id="CBY92273.1"/>
    </source>
</evidence>
<evidence type="ECO:0000256" key="1">
    <source>
        <dbReference type="SAM" id="MobiDB-lite"/>
    </source>
</evidence>
<dbReference type="Proteomes" id="UP000008637">
    <property type="component" value="Chromosome"/>
</dbReference>
<gene>
    <name evidence="2" type="ordered locus">HF1_02650</name>
</gene>
<dbReference type="KEGG" id="mha:HF1_02650"/>
<evidence type="ECO:0000313" key="3">
    <source>
        <dbReference type="Proteomes" id="UP000008637"/>
    </source>
</evidence>
<dbReference type="AlphaFoldDB" id="E8ZKV7"/>
<dbReference type="EMBL" id="FR773153">
    <property type="protein sequence ID" value="CBY92273.1"/>
    <property type="molecule type" value="Genomic_DNA"/>
</dbReference>
<name>E8ZKV7_MYCHL</name>
<reference evidence="2 3" key="1">
    <citation type="journal article" date="2011" name="J. Bacteriol.">
        <title>Complete genome sequence of Mycoplasma haemofelis, a hemotropic mycoplasma.</title>
        <authorList>
            <person name="Barker E.N."/>
            <person name="Helps C.R."/>
            <person name="Peters I.R."/>
            <person name="Darby A.C."/>
            <person name="Radford A.D."/>
            <person name="Tasker S."/>
        </authorList>
    </citation>
    <scope>NUCLEOTIDE SEQUENCE [LARGE SCALE GENOMIC DNA]</scope>
    <source>
        <strain evidence="2 3">Langford 1</strain>
    </source>
</reference>
<accession>E8ZKV7</accession>
<proteinExistence type="predicted"/>